<feature type="region of interest" description="Disordered" evidence="1">
    <location>
        <begin position="343"/>
        <end position="388"/>
    </location>
</feature>
<gene>
    <name evidence="2" type="ORF">CT0861_12947</name>
</gene>
<reference evidence="2 3" key="1">
    <citation type="submission" date="2015-06" db="EMBL/GenBank/DDBJ databases">
        <title>Survival trade-offs in plant roots during colonization by closely related pathogenic and mutualistic fungi.</title>
        <authorList>
            <person name="Hacquard S."/>
            <person name="Kracher B."/>
            <person name="Hiruma K."/>
            <person name="Weinman A."/>
            <person name="Muench P."/>
            <person name="Garrido Oter R."/>
            <person name="Ver Loren van Themaat E."/>
            <person name="Dallerey J.-F."/>
            <person name="Damm U."/>
            <person name="Henrissat B."/>
            <person name="Lespinet O."/>
            <person name="Thon M."/>
            <person name="Kemen E."/>
            <person name="McHardy A.C."/>
            <person name="Schulze-Lefert P."/>
            <person name="O'Connell R.J."/>
        </authorList>
    </citation>
    <scope>NUCLEOTIDE SEQUENCE [LARGE SCALE GENOMIC DNA]</scope>
    <source>
        <strain evidence="2 3">0861</strain>
    </source>
</reference>
<feature type="region of interest" description="Disordered" evidence="1">
    <location>
        <begin position="54"/>
        <end position="86"/>
    </location>
</feature>
<evidence type="ECO:0000256" key="1">
    <source>
        <dbReference type="SAM" id="MobiDB-lite"/>
    </source>
</evidence>
<evidence type="ECO:0000313" key="2">
    <source>
        <dbReference type="EMBL" id="KZL67131.1"/>
    </source>
</evidence>
<proteinExistence type="predicted"/>
<accession>A0A166PSY5</accession>
<protein>
    <submittedName>
        <fullName evidence="2">Uncharacterized protein</fullName>
    </submittedName>
</protein>
<dbReference type="EMBL" id="LFIV01000153">
    <property type="protein sequence ID" value="KZL67131.1"/>
    <property type="molecule type" value="Genomic_DNA"/>
</dbReference>
<keyword evidence="3" id="KW-1185">Reference proteome</keyword>
<name>A0A166PSY5_9PEZI</name>
<comment type="caution">
    <text evidence="2">The sequence shown here is derived from an EMBL/GenBank/DDBJ whole genome shotgun (WGS) entry which is preliminary data.</text>
</comment>
<organism evidence="2 3">
    <name type="scientific">Colletotrichum tofieldiae</name>
    <dbReference type="NCBI Taxonomy" id="708197"/>
    <lineage>
        <taxon>Eukaryota</taxon>
        <taxon>Fungi</taxon>
        <taxon>Dikarya</taxon>
        <taxon>Ascomycota</taxon>
        <taxon>Pezizomycotina</taxon>
        <taxon>Sordariomycetes</taxon>
        <taxon>Hypocreomycetidae</taxon>
        <taxon>Glomerellales</taxon>
        <taxon>Glomerellaceae</taxon>
        <taxon>Colletotrichum</taxon>
        <taxon>Colletotrichum spaethianum species complex</taxon>
    </lineage>
</organism>
<feature type="compositionally biased region" description="Basic residues" evidence="1">
    <location>
        <begin position="377"/>
        <end position="388"/>
    </location>
</feature>
<evidence type="ECO:0000313" key="3">
    <source>
        <dbReference type="Proteomes" id="UP000076552"/>
    </source>
</evidence>
<dbReference type="AlphaFoldDB" id="A0A166PSY5"/>
<dbReference type="Proteomes" id="UP000076552">
    <property type="component" value="Unassembled WGS sequence"/>
</dbReference>
<sequence>MRSFLPTITTEAKFSHLSVQQTLSQYRLVQLQVHPLRLSSAHLHLLGCAFVDTPTSEQPKRPHTPPPATEVKESHQSPWPAAIPSPKEPCDLVTPAAVSSQHADTTDKDAETGTSLLDFLLRSKPPAHESWAKRIALCNVLVGKKAAMICLLEASPLAAKQSRRNVPFRYRAFKEPVLGIPFEAFSSSVPGPFCLYLDASAIRTARKEHLRSLYLQYPSQEKKHLYESHLAELTADIAPSRDPYVVVMLVALAQAQRRSVQSRDRSPPLTQHTFRVHALISDVNNSSYLRVYTADVPDAFLDKLAYPRLPLTCDTSFRIEHATVPYEPYSTFQQRLMQAIPARGQKRARSCDTDEDDPYAETRWPMANPQGCVGRDGRKRLRAGSRAP</sequence>